<evidence type="ECO:0000313" key="2">
    <source>
        <dbReference type="EMBL" id="MCI00380.1"/>
    </source>
</evidence>
<dbReference type="InterPro" id="IPR032675">
    <property type="entry name" value="LRR_dom_sf"/>
</dbReference>
<dbReference type="AlphaFoldDB" id="A0A392NMC8"/>
<dbReference type="SUPFAM" id="SSF52047">
    <property type="entry name" value="RNI-like"/>
    <property type="match status" value="1"/>
</dbReference>
<comment type="caution">
    <text evidence="2">The sequence shown here is derived from an EMBL/GenBank/DDBJ whole genome shotgun (WGS) entry which is preliminary data.</text>
</comment>
<dbReference type="InterPro" id="IPR053772">
    <property type="entry name" value="At1g61320/At1g61330-like"/>
</dbReference>
<dbReference type="PANTHER" id="PTHR34145:SF28">
    <property type="entry name" value="F-BOX DOMAIN-CONTAINING PROTEIN"/>
    <property type="match status" value="1"/>
</dbReference>
<dbReference type="Pfam" id="PF00646">
    <property type="entry name" value="F-box"/>
    <property type="match status" value="1"/>
</dbReference>
<feature type="non-terminal residue" evidence="2">
    <location>
        <position position="1"/>
    </location>
</feature>
<dbReference type="Pfam" id="PF23622">
    <property type="entry name" value="LRR_At1g61320_AtMIF1"/>
    <property type="match status" value="1"/>
</dbReference>
<keyword evidence="3" id="KW-1185">Reference proteome</keyword>
<sequence>AMKRCKKLKPKLPELPDCVMSHIFSMLSLKDLVKTSALSKQWIHEWGLRMDLNFDLHNMFDYNTIQDLPKSLPLFQNFDFESEFATRLDQFVLHYQGASIRSIRVNFPLDNEHSDVIDRLISKGISKGVKRIELLFSSEINDTTTDFIWQTVPYRFDTTLLSDTDSLTYLHLQNCLLITPMDFSGLKNLTTIVLDGLIDSPSQHILSHLFSESLQLEDATFMNCQLKRTMIITSPKLRHLNIINCGSVDYTPSYLINALNLLSFEYSNHRLSIITVNAPRLLKVFLNTAVRAKTPYPFYRIPGLTHIENLAMIICPSQ</sequence>
<evidence type="ECO:0000259" key="1">
    <source>
        <dbReference type="PROSITE" id="PS50181"/>
    </source>
</evidence>
<dbReference type="PROSITE" id="PS50181">
    <property type="entry name" value="FBOX"/>
    <property type="match status" value="1"/>
</dbReference>
<dbReference type="InterPro" id="IPR036047">
    <property type="entry name" value="F-box-like_dom_sf"/>
</dbReference>
<dbReference type="Proteomes" id="UP000265520">
    <property type="component" value="Unassembled WGS sequence"/>
</dbReference>
<proteinExistence type="predicted"/>
<evidence type="ECO:0000313" key="3">
    <source>
        <dbReference type="Proteomes" id="UP000265520"/>
    </source>
</evidence>
<dbReference type="PANTHER" id="PTHR34145">
    <property type="entry name" value="OS02G0105600 PROTEIN"/>
    <property type="match status" value="1"/>
</dbReference>
<dbReference type="InterPro" id="IPR055357">
    <property type="entry name" value="LRR_At1g61320_AtMIF1"/>
</dbReference>
<dbReference type="Gene3D" id="3.80.10.10">
    <property type="entry name" value="Ribonuclease Inhibitor"/>
    <property type="match status" value="1"/>
</dbReference>
<feature type="non-terminal residue" evidence="2">
    <location>
        <position position="318"/>
    </location>
</feature>
<feature type="domain" description="F-box" evidence="1">
    <location>
        <begin position="9"/>
        <end position="42"/>
    </location>
</feature>
<dbReference type="Gene3D" id="1.20.1280.50">
    <property type="match status" value="1"/>
</dbReference>
<dbReference type="EMBL" id="LXQA010043023">
    <property type="protein sequence ID" value="MCI00380.1"/>
    <property type="molecule type" value="Genomic_DNA"/>
</dbReference>
<protein>
    <submittedName>
        <fullName evidence="2">F-box/FBD/LRR-repeat protein</fullName>
    </submittedName>
</protein>
<dbReference type="SUPFAM" id="SSF81383">
    <property type="entry name" value="F-box domain"/>
    <property type="match status" value="1"/>
</dbReference>
<dbReference type="InterPro" id="IPR001810">
    <property type="entry name" value="F-box_dom"/>
</dbReference>
<accession>A0A392NMC8</accession>
<organism evidence="2 3">
    <name type="scientific">Trifolium medium</name>
    <dbReference type="NCBI Taxonomy" id="97028"/>
    <lineage>
        <taxon>Eukaryota</taxon>
        <taxon>Viridiplantae</taxon>
        <taxon>Streptophyta</taxon>
        <taxon>Embryophyta</taxon>
        <taxon>Tracheophyta</taxon>
        <taxon>Spermatophyta</taxon>
        <taxon>Magnoliopsida</taxon>
        <taxon>eudicotyledons</taxon>
        <taxon>Gunneridae</taxon>
        <taxon>Pentapetalae</taxon>
        <taxon>rosids</taxon>
        <taxon>fabids</taxon>
        <taxon>Fabales</taxon>
        <taxon>Fabaceae</taxon>
        <taxon>Papilionoideae</taxon>
        <taxon>50 kb inversion clade</taxon>
        <taxon>NPAAA clade</taxon>
        <taxon>Hologalegina</taxon>
        <taxon>IRL clade</taxon>
        <taxon>Trifolieae</taxon>
        <taxon>Trifolium</taxon>
    </lineage>
</organism>
<reference evidence="2 3" key="1">
    <citation type="journal article" date="2018" name="Front. Plant Sci.">
        <title>Red Clover (Trifolium pratense) and Zigzag Clover (T. medium) - A Picture of Genomic Similarities and Differences.</title>
        <authorList>
            <person name="Dluhosova J."/>
            <person name="Istvanek J."/>
            <person name="Nedelnik J."/>
            <person name="Repkova J."/>
        </authorList>
    </citation>
    <scope>NUCLEOTIDE SEQUENCE [LARGE SCALE GENOMIC DNA]</scope>
    <source>
        <strain evidence="3">cv. 10/8</strain>
        <tissue evidence="2">Leaf</tissue>
    </source>
</reference>
<name>A0A392NMC8_9FABA</name>